<accession>A0A2P4QPH7</accession>
<evidence type="ECO:0000313" key="2">
    <source>
        <dbReference type="EMBL" id="POG79561.1"/>
    </source>
</evidence>
<gene>
    <name evidence="2" type="ORF">GLOIN_2v1526472</name>
</gene>
<feature type="non-terminal residue" evidence="2">
    <location>
        <position position="78"/>
    </location>
</feature>
<dbReference type="EMBL" id="AUPC02000024">
    <property type="protein sequence ID" value="POG79561.1"/>
    <property type="molecule type" value="Genomic_DNA"/>
</dbReference>
<name>A0A2P4QPH7_RHIID</name>
<comment type="caution">
    <text evidence="2">The sequence shown here is derived from an EMBL/GenBank/DDBJ whole genome shotgun (WGS) entry which is preliminary data.</text>
</comment>
<evidence type="ECO:0000256" key="1">
    <source>
        <dbReference type="SAM" id="Phobius"/>
    </source>
</evidence>
<feature type="transmembrane region" description="Helical" evidence="1">
    <location>
        <begin position="54"/>
        <end position="76"/>
    </location>
</feature>
<dbReference type="Proteomes" id="UP000018888">
    <property type="component" value="Unassembled WGS sequence"/>
</dbReference>
<keyword evidence="3" id="KW-1185">Reference proteome</keyword>
<reference evidence="2 3" key="1">
    <citation type="journal article" date="2013" name="Proc. Natl. Acad. Sci. U.S.A.">
        <title>Genome of an arbuscular mycorrhizal fungus provides insight into the oldest plant symbiosis.</title>
        <authorList>
            <person name="Tisserant E."/>
            <person name="Malbreil M."/>
            <person name="Kuo A."/>
            <person name="Kohler A."/>
            <person name="Symeonidi A."/>
            <person name="Balestrini R."/>
            <person name="Charron P."/>
            <person name="Duensing N."/>
            <person name="Frei Dit Frey N."/>
            <person name="Gianinazzi-Pearson V."/>
            <person name="Gilbert L.B."/>
            <person name="Handa Y."/>
            <person name="Herr J.R."/>
            <person name="Hijri M."/>
            <person name="Koul R."/>
            <person name="Kawaguchi M."/>
            <person name="Krajinski F."/>
            <person name="Lammers P.J."/>
            <person name="Masclaux F.G."/>
            <person name="Murat C."/>
            <person name="Morin E."/>
            <person name="Ndikumana S."/>
            <person name="Pagni M."/>
            <person name="Petitpierre D."/>
            <person name="Requena N."/>
            <person name="Rosikiewicz P."/>
            <person name="Riley R."/>
            <person name="Saito K."/>
            <person name="San Clemente H."/>
            <person name="Shapiro H."/>
            <person name="van Tuinen D."/>
            <person name="Becard G."/>
            <person name="Bonfante P."/>
            <person name="Paszkowski U."/>
            <person name="Shachar-Hill Y.Y."/>
            <person name="Tuskan G.A."/>
            <person name="Young P.W."/>
            <person name="Sanders I.R."/>
            <person name="Henrissat B."/>
            <person name="Rensing S.A."/>
            <person name="Grigoriev I.V."/>
            <person name="Corradi N."/>
            <person name="Roux C."/>
            <person name="Martin F."/>
        </authorList>
    </citation>
    <scope>NUCLEOTIDE SEQUENCE [LARGE SCALE GENOMIC DNA]</scope>
    <source>
        <strain evidence="2 3">DAOM 197198</strain>
    </source>
</reference>
<keyword evidence="1" id="KW-1133">Transmembrane helix</keyword>
<evidence type="ECO:0000313" key="3">
    <source>
        <dbReference type="Proteomes" id="UP000018888"/>
    </source>
</evidence>
<keyword evidence="1" id="KW-0472">Membrane</keyword>
<protein>
    <submittedName>
        <fullName evidence="2">Uncharacterized protein</fullName>
    </submittedName>
</protein>
<organism evidence="2 3">
    <name type="scientific">Rhizophagus irregularis (strain DAOM 181602 / DAOM 197198 / MUCL 43194)</name>
    <name type="common">Arbuscular mycorrhizal fungus</name>
    <name type="synonym">Glomus intraradices</name>
    <dbReference type="NCBI Taxonomy" id="747089"/>
    <lineage>
        <taxon>Eukaryota</taxon>
        <taxon>Fungi</taxon>
        <taxon>Fungi incertae sedis</taxon>
        <taxon>Mucoromycota</taxon>
        <taxon>Glomeromycotina</taxon>
        <taxon>Glomeromycetes</taxon>
        <taxon>Glomerales</taxon>
        <taxon>Glomeraceae</taxon>
        <taxon>Rhizophagus</taxon>
    </lineage>
</organism>
<proteinExistence type="predicted"/>
<keyword evidence="1" id="KW-0812">Transmembrane</keyword>
<reference evidence="2 3" key="2">
    <citation type="journal article" date="2018" name="New Phytol.">
        <title>High intraspecific genome diversity in the model arbuscular mycorrhizal symbiont Rhizophagus irregularis.</title>
        <authorList>
            <person name="Chen E.C.H."/>
            <person name="Morin E."/>
            <person name="Beaudet D."/>
            <person name="Noel J."/>
            <person name="Yildirir G."/>
            <person name="Ndikumana S."/>
            <person name="Charron P."/>
            <person name="St-Onge C."/>
            <person name="Giorgi J."/>
            <person name="Kruger M."/>
            <person name="Marton T."/>
            <person name="Ropars J."/>
            <person name="Grigoriev I.V."/>
            <person name="Hainaut M."/>
            <person name="Henrissat B."/>
            <person name="Roux C."/>
            <person name="Martin F."/>
            <person name="Corradi N."/>
        </authorList>
    </citation>
    <scope>NUCLEOTIDE SEQUENCE [LARGE SCALE GENOMIC DNA]</scope>
    <source>
        <strain evidence="2 3">DAOM 197198</strain>
    </source>
</reference>
<dbReference type="VEuPathDB" id="FungiDB:RhiirFUN_003289"/>
<sequence length="78" mass="9250">MSELEQKLSALKNCFDMGYITEDLYNEYSRRILDEWSKKPDDEKPFWRRMFDKAISFGHTILANLISAIVSPFRLITD</sequence>
<dbReference type="AlphaFoldDB" id="A0A2P4QPH7"/>